<evidence type="ECO:0000256" key="5">
    <source>
        <dbReference type="ARBA" id="ARBA00022617"/>
    </source>
</evidence>
<feature type="binding site" evidence="10">
    <location>
        <position position="76"/>
    </location>
    <ligand>
        <name>Ca(2+)</name>
        <dbReference type="ChEBI" id="CHEBI:29108"/>
        <label>1</label>
    </ligand>
</feature>
<evidence type="ECO:0000256" key="6">
    <source>
        <dbReference type="ARBA" id="ARBA00022723"/>
    </source>
</evidence>
<comment type="similarity">
    <text evidence="11">Belongs to the peroxidase family.</text>
</comment>
<dbReference type="InterPro" id="IPR002016">
    <property type="entry name" value="Haem_peroxidase"/>
</dbReference>
<dbReference type="Proteomes" id="UP000886885">
    <property type="component" value="Chromosome 13A"/>
</dbReference>
<dbReference type="AlphaFoldDB" id="A0A8X7YK05"/>
<evidence type="ECO:0000256" key="10">
    <source>
        <dbReference type="PIRSR" id="PIRSR600823-3"/>
    </source>
</evidence>
<dbReference type="PANTHER" id="PTHR31388:SF24">
    <property type="entry name" value="PEROXIDASE 52"/>
    <property type="match status" value="1"/>
</dbReference>
<evidence type="ECO:0000313" key="14">
    <source>
        <dbReference type="EMBL" id="KAG6752086.1"/>
    </source>
</evidence>
<feature type="signal peptide" evidence="12">
    <location>
        <begin position="1"/>
        <end position="26"/>
    </location>
</feature>
<dbReference type="PANTHER" id="PTHR31388">
    <property type="entry name" value="PEROXIDASE 72-RELATED"/>
    <property type="match status" value="1"/>
</dbReference>
<proteinExistence type="inferred from homology"/>
<protein>
    <recommendedName>
        <fullName evidence="3">peroxidase</fullName>
        <ecNumber evidence="3">1.11.1.7</ecNumber>
    </recommendedName>
</protein>
<dbReference type="OrthoDB" id="2113341at2759"/>
<evidence type="ECO:0000256" key="3">
    <source>
        <dbReference type="ARBA" id="ARBA00012313"/>
    </source>
</evidence>
<organism evidence="14 15">
    <name type="scientific">Populus tomentosa</name>
    <name type="common">Chinese white poplar</name>
    <dbReference type="NCBI Taxonomy" id="118781"/>
    <lineage>
        <taxon>Eukaryota</taxon>
        <taxon>Viridiplantae</taxon>
        <taxon>Streptophyta</taxon>
        <taxon>Embryophyta</taxon>
        <taxon>Tracheophyta</taxon>
        <taxon>Spermatophyta</taxon>
        <taxon>Magnoliopsida</taxon>
        <taxon>eudicotyledons</taxon>
        <taxon>Gunneridae</taxon>
        <taxon>Pentapetalae</taxon>
        <taxon>rosids</taxon>
        <taxon>fabids</taxon>
        <taxon>Malpighiales</taxon>
        <taxon>Salicaceae</taxon>
        <taxon>Saliceae</taxon>
        <taxon>Populus</taxon>
    </lineage>
</organism>
<comment type="cofactor">
    <cofactor evidence="1">
        <name>heme b</name>
        <dbReference type="ChEBI" id="CHEBI:60344"/>
    </cofactor>
</comment>
<feature type="active site" description="Proton acceptor" evidence="9">
    <location>
        <position position="68"/>
    </location>
</feature>
<dbReference type="GO" id="GO:0046872">
    <property type="term" value="F:metal ion binding"/>
    <property type="evidence" value="ECO:0007669"/>
    <property type="project" value="UniProtKB-KW"/>
</dbReference>
<dbReference type="PROSITE" id="PS00436">
    <property type="entry name" value="PEROXIDASE_2"/>
    <property type="match status" value="1"/>
</dbReference>
<dbReference type="GO" id="GO:0020037">
    <property type="term" value="F:heme binding"/>
    <property type="evidence" value="ECO:0007669"/>
    <property type="project" value="InterPro"/>
</dbReference>
<feature type="binding site" evidence="10">
    <location>
        <position position="69"/>
    </location>
    <ligand>
        <name>Ca(2+)</name>
        <dbReference type="ChEBI" id="CHEBI:29108"/>
        <label>1</label>
    </ligand>
</feature>
<keyword evidence="12" id="KW-0732">Signal</keyword>
<reference evidence="14" key="1">
    <citation type="journal article" date="2020" name="bioRxiv">
        <title>Hybrid origin of Populus tomentosa Carr. identified through genome sequencing and phylogenomic analysis.</title>
        <authorList>
            <person name="An X."/>
            <person name="Gao K."/>
            <person name="Chen Z."/>
            <person name="Li J."/>
            <person name="Yang X."/>
            <person name="Yang X."/>
            <person name="Zhou J."/>
            <person name="Guo T."/>
            <person name="Zhao T."/>
            <person name="Huang S."/>
            <person name="Miao D."/>
            <person name="Khan W.U."/>
            <person name="Rao P."/>
            <person name="Ye M."/>
            <person name="Lei B."/>
            <person name="Liao W."/>
            <person name="Wang J."/>
            <person name="Ji L."/>
            <person name="Li Y."/>
            <person name="Guo B."/>
            <person name="Mustafa N.S."/>
            <person name="Li S."/>
            <person name="Yun Q."/>
            <person name="Keller S.R."/>
            <person name="Mao J."/>
            <person name="Zhang R."/>
            <person name="Strauss S.H."/>
        </authorList>
    </citation>
    <scope>NUCLEOTIDE SEQUENCE</scope>
    <source>
        <strain evidence="14">GM15</strain>
        <tissue evidence="14">Leaf</tissue>
    </source>
</reference>
<name>A0A8X7YK05_POPTO</name>
<sequence length="138" mass="14779">MDSSPFSKAIVTLAILVMLSMGSSNAQLSTDFYSKSCPHLFSTVKPVVQSAINKEARMGASILRLFFHDCFVNLGGPEWDVKLGRRDARTASQAAANNSIPPPTSNLNQLISRFNALGLSTRDMVALSGCVSVSSKVL</sequence>
<evidence type="ECO:0000256" key="2">
    <source>
        <dbReference type="ARBA" id="ARBA00002322"/>
    </source>
</evidence>
<dbReference type="InterPro" id="IPR000823">
    <property type="entry name" value="Peroxidase_pln"/>
</dbReference>
<comment type="cofactor">
    <cofactor evidence="10">
        <name>Ca(2+)</name>
        <dbReference type="ChEBI" id="CHEBI:29108"/>
    </cofactor>
    <text evidence="10">Binds 2 calcium ions per subunit.</text>
</comment>
<feature type="binding site" evidence="10">
    <location>
        <position position="72"/>
    </location>
    <ligand>
        <name>Ca(2+)</name>
        <dbReference type="ChEBI" id="CHEBI:29108"/>
        <label>1</label>
    </ligand>
</feature>
<dbReference type="InterPro" id="IPR019794">
    <property type="entry name" value="Peroxidases_AS"/>
</dbReference>
<evidence type="ECO:0000256" key="7">
    <source>
        <dbReference type="ARBA" id="ARBA00023002"/>
    </source>
</evidence>
<evidence type="ECO:0000256" key="4">
    <source>
        <dbReference type="ARBA" id="ARBA00022559"/>
    </source>
</evidence>
<feature type="domain" description="Plant heme peroxidase family profile" evidence="13">
    <location>
        <begin position="60"/>
        <end position="133"/>
    </location>
</feature>
<dbReference type="GO" id="GO:0006979">
    <property type="term" value="P:response to oxidative stress"/>
    <property type="evidence" value="ECO:0007669"/>
    <property type="project" value="InterPro"/>
</dbReference>
<accession>A0A8X7YK05</accession>
<keyword evidence="8" id="KW-0408">Iron</keyword>
<keyword evidence="6 10" id="KW-0479">Metal-binding</keyword>
<dbReference type="GO" id="GO:0140825">
    <property type="term" value="F:lactoperoxidase activity"/>
    <property type="evidence" value="ECO:0007669"/>
    <property type="project" value="UniProtKB-EC"/>
</dbReference>
<evidence type="ECO:0000256" key="8">
    <source>
        <dbReference type="ARBA" id="ARBA00023004"/>
    </source>
</evidence>
<dbReference type="PROSITE" id="PS50873">
    <property type="entry name" value="PEROXIDASE_4"/>
    <property type="match status" value="1"/>
</dbReference>
<evidence type="ECO:0000256" key="9">
    <source>
        <dbReference type="PIRSR" id="PIRSR600823-1"/>
    </source>
</evidence>
<evidence type="ECO:0000313" key="15">
    <source>
        <dbReference type="Proteomes" id="UP000886885"/>
    </source>
</evidence>
<keyword evidence="5" id="KW-0349">Heme</keyword>
<feature type="chain" id="PRO_5036452384" description="peroxidase" evidence="12">
    <location>
        <begin position="27"/>
        <end position="138"/>
    </location>
</feature>
<gene>
    <name evidence="14" type="ORF">POTOM_044305</name>
</gene>
<keyword evidence="7" id="KW-0560">Oxidoreductase</keyword>
<evidence type="ECO:0000256" key="11">
    <source>
        <dbReference type="RuleBase" id="RU004241"/>
    </source>
</evidence>
<comment type="caution">
    <text evidence="14">The sequence shown here is derived from an EMBL/GenBank/DDBJ whole genome shotgun (WGS) entry which is preliminary data.</text>
</comment>
<dbReference type="Pfam" id="PF00141">
    <property type="entry name" value="peroxidase"/>
    <property type="match status" value="1"/>
</dbReference>
<dbReference type="EMBL" id="JAAWWB010000025">
    <property type="protein sequence ID" value="KAG6752086.1"/>
    <property type="molecule type" value="Genomic_DNA"/>
</dbReference>
<comment type="function">
    <text evidence="2">Removal of H(2)O(2), oxidation of toxic reductants, biosynthesis and degradation of lignin, suberization, auxin catabolism, response to environmental stresses such as wounding, pathogen attack and oxidative stress. These functions might be dependent on each isozyme/isoform in each plant tissue.</text>
</comment>
<evidence type="ECO:0000256" key="1">
    <source>
        <dbReference type="ARBA" id="ARBA00001970"/>
    </source>
</evidence>
<evidence type="ECO:0000256" key="12">
    <source>
        <dbReference type="SAM" id="SignalP"/>
    </source>
</evidence>
<dbReference type="EC" id="1.11.1.7" evidence="3"/>
<keyword evidence="15" id="KW-1185">Reference proteome</keyword>
<keyword evidence="4" id="KW-0575">Peroxidase</keyword>
<evidence type="ECO:0000259" key="13">
    <source>
        <dbReference type="PROSITE" id="PS50873"/>
    </source>
</evidence>
<keyword evidence="10" id="KW-0106">Calcium</keyword>